<dbReference type="InterPro" id="IPR002842">
    <property type="entry name" value="ATPase_V1_Esu"/>
</dbReference>
<proteinExistence type="inferred from homology"/>
<reference evidence="4" key="2">
    <citation type="journal article" date="2021" name="PeerJ">
        <title>Extensive microbial diversity within the chicken gut microbiome revealed by metagenomics and culture.</title>
        <authorList>
            <person name="Gilroy R."/>
            <person name="Ravi A."/>
            <person name="Getino M."/>
            <person name="Pursley I."/>
            <person name="Horton D.L."/>
            <person name="Alikhan N.F."/>
            <person name="Baker D."/>
            <person name="Gharbi K."/>
            <person name="Hall N."/>
            <person name="Watson M."/>
            <person name="Adriaenssens E.M."/>
            <person name="Foster-Nyarko E."/>
            <person name="Jarju S."/>
            <person name="Secka A."/>
            <person name="Antonio M."/>
            <person name="Oren A."/>
            <person name="Chaudhuri R.R."/>
            <person name="La Ragione R."/>
            <person name="Hildebrand F."/>
            <person name="Pallen M.J."/>
        </authorList>
    </citation>
    <scope>NUCLEOTIDE SEQUENCE</scope>
    <source>
        <strain evidence="4">ChiGjej1B1-19959</strain>
    </source>
</reference>
<dbReference type="GO" id="GO:0033178">
    <property type="term" value="C:proton-transporting two-sector ATPase complex, catalytic domain"/>
    <property type="evidence" value="ECO:0007669"/>
    <property type="project" value="InterPro"/>
</dbReference>
<evidence type="ECO:0008006" key="6">
    <source>
        <dbReference type="Google" id="ProtNLM"/>
    </source>
</evidence>
<dbReference type="InterPro" id="IPR038495">
    <property type="entry name" value="ATPase_E_C"/>
</dbReference>
<dbReference type="SUPFAM" id="SSF160527">
    <property type="entry name" value="V-type ATPase subunit E-like"/>
    <property type="match status" value="1"/>
</dbReference>
<evidence type="ECO:0000313" key="4">
    <source>
        <dbReference type="EMBL" id="HIU35505.1"/>
    </source>
</evidence>
<accession>A0A9D1IEM0</accession>
<comment type="similarity">
    <text evidence="1">Belongs to the V-ATPase E subunit family.</text>
</comment>
<keyword evidence="3" id="KW-0406">Ion transport</keyword>
<sequence length="201" mass="21777">MDIPNGKIHVFLDAVQALANEACDKIDRETESVRAQRLQALESEAKKRSEAFAAYEISRIDADFNREISDLEEASRKRLTERRDALEAQVFDRVRARLARFTASDAYRTFLEASAKKAVAAVGGGDVTVYLREADLPLADAVLAACSGKASIEADSSIALGGLKVRSGAGLLADDTLDARVETQKARFLSVSGLSLEEEQA</sequence>
<dbReference type="AlphaFoldDB" id="A0A9D1IEM0"/>
<dbReference type="Gene3D" id="3.30.2320.30">
    <property type="entry name" value="ATP synthase, E subunit, C-terminal"/>
    <property type="match status" value="1"/>
</dbReference>
<gene>
    <name evidence="4" type="ORF">IAC53_02720</name>
</gene>
<evidence type="ECO:0000256" key="3">
    <source>
        <dbReference type="ARBA" id="ARBA00023065"/>
    </source>
</evidence>
<dbReference type="Pfam" id="PF01991">
    <property type="entry name" value="vATP-synt_E"/>
    <property type="match status" value="1"/>
</dbReference>
<protein>
    <recommendedName>
        <fullName evidence="6">V-type ATP synthase subunit E</fullName>
    </recommendedName>
</protein>
<evidence type="ECO:0000256" key="2">
    <source>
        <dbReference type="ARBA" id="ARBA00022448"/>
    </source>
</evidence>
<dbReference type="GO" id="GO:0046961">
    <property type="term" value="F:proton-transporting ATPase activity, rotational mechanism"/>
    <property type="evidence" value="ECO:0007669"/>
    <property type="project" value="InterPro"/>
</dbReference>
<keyword evidence="2" id="KW-0813">Transport</keyword>
<organism evidence="4 5">
    <name type="scientific">Candidatus Fimenecus excrementigallinarum</name>
    <dbReference type="NCBI Taxonomy" id="2840816"/>
    <lineage>
        <taxon>Bacteria</taxon>
        <taxon>Bacillati</taxon>
        <taxon>Bacillota</taxon>
        <taxon>Clostridia</taxon>
        <taxon>Candidatus Fimenecus</taxon>
    </lineage>
</organism>
<comment type="caution">
    <text evidence="4">The sequence shown here is derived from an EMBL/GenBank/DDBJ whole genome shotgun (WGS) entry which is preliminary data.</text>
</comment>
<dbReference type="Proteomes" id="UP000824071">
    <property type="component" value="Unassembled WGS sequence"/>
</dbReference>
<evidence type="ECO:0000313" key="5">
    <source>
        <dbReference type="Proteomes" id="UP000824071"/>
    </source>
</evidence>
<dbReference type="EMBL" id="DVMW01000024">
    <property type="protein sequence ID" value="HIU35505.1"/>
    <property type="molecule type" value="Genomic_DNA"/>
</dbReference>
<reference evidence="4" key="1">
    <citation type="submission" date="2020-10" db="EMBL/GenBank/DDBJ databases">
        <authorList>
            <person name="Gilroy R."/>
        </authorList>
    </citation>
    <scope>NUCLEOTIDE SEQUENCE</scope>
    <source>
        <strain evidence="4">ChiGjej1B1-19959</strain>
    </source>
</reference>
<name>A0A9D1IEM0_9FIRM</name>
<evidence type="ECO:0000256" key="1">
    <source>
        <dbReference type="ARBA" id="ARBA00005901"/>
    </source>
</evidence>